<reference evidence="2 4" key="2">
    <citation type="submission" date="2016-10" db="EMBL/GenBank/DDBJ databases">
        <authorList>
            <person name="Varghese N."/>
            <person name="Submissions S."/>
        </authorList>
    </citation>
    <scope>NUCLEOTIDE SEQUENCE [LARGE SCALE GENOMIC DNA]</scope>
    <source>
        <strain evidence="2 4">BS3652</strain>
    </source>
</reference>
<keyword evidence="4" id="KW-1185">Reference proteome</keyword>
<dbReference type="EMBL" id="FNRS01000001">
    <property type="protein sequence ID" value="SEB63431.1"/>
    <property type="molecule type" value="Genomic_DNA"/>
</dbReference>
<accession>A0A0J6GQ97</accession>
<sequence length="231" mass="24913">MKRMSSGFGLVELMVALVLGMLMVPGMAQISLSARETYASQRASAMLQEDARYVLSKMAREIRMAGMFGCLGSEFIIDAPSAFQTPVSWHGPAGSRSLQMISADIGPQGTRPDWTVVSDCTTFAQAYRGARSSLSPGETGFPVRRVVYRFDKGQLKTGPDNAVLLDNVATFDVSFGVAGSASAQSVLRYESSPADVARIRSVKVALTLRDPGGRVKDQAYHLVVALRNRLV</sequence>
<dbReference type="Proteomes" id="UP000183155">
    <property type="component" value="Unassembled WGS sequence"/>
</dbReference>
<dbReference type="PATRIC" id="fig|47884.3.peg.876"/>
<evidence type="ECO:0000313" key="2">
    <source>
        <dbReference type="EMBL" id="SEB63431.1"/>
    </source>
</evidence>
<dbReference type="Proteomes" id="UP000036395">
    <property type="component" value="Unassembled WGS sequence"/>
</dbReference>
<evidence type="ECO:0000313" key="3">
    <source>
        <dbReference type="Proteomes" id="UP000036395"/>
    </source>
</evidence>
<dbReference type="OrthoDB" id="5296662at2"/>
<dbReference type="EMBL" id="JYLA01000001">
    <property type="protein sequence ID" value="KMM86861.1"/>
    <property type="molecule type" value="Genomic_DNA"/>
</dbReference>
<name>A0A0J6GQ97_PSETA</name>
<dbReference type="Pfam" id="PF07963">
    <property type="entry name" value="N_methyl"/>
    <property type="match status" value="1"/>
</dbReference>
<dbReference type="AlphaFoldDB" id="A0A0J6GQ97"/>
<protein>
    <submittedName>
        <fullName evidence="1 2">Pilus assembly protein PilW</fullName>
    </submittedName>
</protein>
<dbReference type="InterPro" id="IPR012902">
    <property type="entry name" value="N_methyl_site"/>
</dbReference>
<organism evidence="1 3">
    <name type="scientific">Pseudomonas taetrolens</name>
    <dbReference type="NCBI Taxonomy" id="47884"/>
    <lineage>
        <taxon>Bacteria</taxon>
        <taxon>Pseudomonadati</taxon>
        <taxon>Pseudomonadota</taxon>
        <taxon>Gammaproteobacteria</taxon>
        <taxon>Pseudomonadales</taxon>
        <taxon>Pseudomonadaceae</taxon>
        <taxon>Pseudomonas</taxon>
    </lineage>
</organism>
<gene>
    <name evidence="2" type="ORF">SAMN04490203_0843</name>
    <name evidence="1" type="ORF">TU78_02410</name>
</gene>
<evidence type="ECO:0000313" key="1">
    <source>
        <dbReference type="EMBL" id="KMM86861.1"/>
    </source>
</evidence>
<proteinExistence type="predicted"/>
<comment type="caution">
    <text evidence="1">The sequence shown here is derived from an EMBL/GenBank/DDBJ whole genome shotgun (WGS) entry which is preliminary data.</text>
</comment>
<evidence type="ECO:0000313" key="4">
    <source>
        <dbReference type="Proteomes" id="UP000183155"/>
    </source>
</evidence>
<dbReference type="RefSeq" id="WP_048378234.1">
    <property type="nucleotide sequence ID" value="NZ_FNRS01000001.1"/>
</dbReference>
<reference evidence="1 3" key="1">
    <citation type="submission" date="2015-02" db="EMBL/GenBank/DDBJ databases">
        <title>Pseudomonas helleri sp. nov. and Pseudomonas weihenstephanensis sp. nov., isolated from raw cows milk.</title>
        <authorList>
            <person name="von Neubeck M."/>
            <person name="Huptas C."/>
            <person name="Wenning M."/>
            <person name="Scherer S."/>
        </authorList>
    </citation>
    <scope>NUCLEOTIDE SEQUENCE [LARGE SCALE GENOMIC DNA]</scope>
    <source>
        <strain evidence="1 3">DSM 21104</strain>
    </source>
</reference>
<dbReference type="STRING" id="47884.SAMN04490203_0843"/>